<sequence>MPTTDLTAFIDGIVHEPTQTEGVGLDLTVSDVCEITEPGRVDFGGGELDAAATEPHPTAKRNPDDDYEWWTLEEGQYLIEHNETLSPPENATLVVQTRDELLARGAFHPTLHTRTLDRIPLSVGGAGLKLKENARVSTVRRVERS</sequence>
<accession>A0A544QQ30</accession>
<gene>
    <name evidence="2" type="ORF">EWF95_00995</name>
</gene>
<dbReference type="RefSeq" id="WP_142442121.1">
    <property type="nucleotide sequence ID" value="NZ_SESI01000001.1"/>
</dbReference>
<keyword evidence="3" id="KW-1185">Reference proteome</keyword>
<proteinExistence type="predicted"/>
<evidence type="ECO:0000256" key="1">
    <source>
        <dbReference type="SAM" id="MobiDB-lite"/>
    </source>
</evidence>
<dbReference type="Proteomes" id="UP000315385">
    <property type="component" value="Unassembled WGS sequence"/>
</dbReference>
<evidence type="ECO:0000313" key="2">
    <source>
        <dbReference type="EMBL" id="TQQ81552.1"/>
    </source>
</evidence>
<dbReference type="EMBL" id="SESI01000001">
    <property type="protein sequence ID" value="TQQ81552.1"/>
    <property type="molecule type" value="Genomic_DNA"/>
</dbReference>
<comment type="caution">
    <text evidence="2">The sequence shown here is derived from an EMBL/GenBank/DDBJ whole genome shotgun (WGS) entry which is preliminary data.</text>
</comment>
<name>A0A544QQ30_9EURY</name>
<dbReference type="OrthoDB" id="192116at2157"/>
<organism evidence="2 3">
    <name type="scientific">Halonotius roseus</name>
    <dbReference type="NCBI Taxonomy" id="2511997"/>
    <lineage>
        <taxon>Archaea</taxon>
        <taxon>Methanobacteriati</taxon>
        <taxon>Methanobacteriota</taxon>
        <taxon>Stenosarchaea group</taxon>
        <taxon>Halobacteria</taxon>
        <taxon>Halobacteriales</taxon>
        <taxon>Haloferacaceae</taxon>
        <taxon>Halonotius</taxon>
    </lineage>
</organism>
<reference evidence="2 3" key="1">
    <citation type="submission" date="2019-02" db="EMBL/GenBank/DDBJ databases">
        <title>Halonotius sp. a new haloqrchaeon isolated from saline water.</title>
        <authorList>
            <person name="Duran-Viseras A."/>
            <person name="Sanchez-Porro C."/>
            <person name="Ventosa A."/>
        </authorList>
    </citation>
    <scope>NUCLEOTIDE SEQUENCE [LARGE SCALE GENOMIC DNA]</scope>
    <source>
        <strain evidence="2 3">F9-27</strain>
    </source>
</reference>
<protein>
    <submittedName>
        <fullName evidence="2">dCTP deaminase</fullName>
    </submittedName>
</protein>
<dbReference type="AlphaFoldDB" id="A0A544QQ30"/>
<evidence type="ECO:0000313" key="3">
    <source>
        <dbReference type="Proteomes" id="UP000315385"/>
    </source>
</evidence>
<feature type="region of interest" description="Disordered" evidence="1">
    <location>
        <begin position="40"/>
        <end position="65"/>
    </location>
</feature>